<evidence type="ECO:0000259" key="8">
    <source>
        <dbReference type="Pfam" id="PF00155"/>
    </source>
</evidence>
<dbReference type="InterPro" id="IPR050596">
    <property type="entry name" value="AspAT/PAT-like"/>
</dbReference>
<evidence type="ECO:0000313" key="10">
    <source>
        <dbReference type="Proteomes" id="UP001294412"/>
    </source>
</evidence>
<dbReference type="GO" id="GO:0008483">
    <property type="term" value="F:transaminase activity"/>
    <property type="evidence" value="ECO:0007669"/>
    <property type="project" value="UniProtKB-KW"/>
</dbReference>
<dbReference type="Proteomes" id="UP001294412">
    <property type="component" value="Unassembled WGS sequence"/>
</dbReference>
<keyword evidence="5" id="KW-0808">Transferase</keyword>
<evidence type="ECO:0000256" key="3">
    <source>
        <dbReference type="ARBA" id="ARBA00012753"/>
    </source>
</evidence>
<feature type="domain" description="Aminotransferase class I/classII large" evidence="8">
    <location>
        <begin position="44"/>
        <end position="96"/>
    </location>
</feature>
<evidence type="ECO:0000313" key="9">
    <source>
        <dbReference type="EMBL" id="MDY8111028.1"/>
    </source>
</evidence>
<evidence type="ECO:0000256" key="4">
    <source>
        <dbReference type="ARBA" id="ARBA00022576"/>
    </source>
</evidence>
<protein>
    <recommendedName>
        <fullName evidence="3">aspartate transaminase</fullName>
        <ecNumber evidence="3">2.6.1.1</ecNumber>
    </recommendedName>
</protein>
<sequence length="118" mass="12587">MTVRRTFKRSQRIASLEISEIVQITERAASLRAEGNDNVTGAMEAGGYGTCADFCTALLERQGLALVPGRAFGLPGLLRLSFAYSQANLEAGLDRLERFLSPLPAPAGEESPATESVS</sequence>
<dbReference type="EC" id="2.6.1.1" evidence="3"/>
<proteinExistence type="inferred from homology"/>
<dbReference type="InterPro" id="IPR015424">
    <property type="entry name" value="PyrdxlP-dep_Trfase"/>
</dbReference>
<evidence type="ECO:0000256" key="6">
    <source>
        <dbReference type="ARBA" id="ARBA00022898"/>
    </source>
</evidence>
<keyword evidence="10" id="KW-1185">Reference proteome</keyword>
<evidence type="ECO:0000256" key="5">
    <source>
        <dbReference type="ARBA" id="ARBA00022679"/>
    </source>
</evidence>
<accession>A0ABU5I6L1</accession>
<name>A0ABU5I6L1_9HYPH</name>
<dbReference type="SUPFAM" id="SSF53383">
    <property type="entry name" value="PLP-dependent transferases"/>
    <property type="match status" value="1"/>
</dbReference>
<dbReference type="RefSeq" id="WP_322189109.1">
    <property type="nucleotide sequence ID" value="NZ_JAXLPB010000009.1"/>
</dbReference>
<dbReference type="Gene3D" id="3.90.1150.10">
    <property type="entry name" value="Aspartate Aminotransferase, domain 1"/>
    <property type="match status" value="1"/>
</dbReference>
<dbReference type="Pfam" id="PF00155">
    <property type="entry name" value="Aminotran_1_2"/>
    <property type="match status" value="1"/>
</dbReference>
<dbReference type="PANTHER" id="PTHR46383:SF1">
    <property type="entry name" value="ASPARTATE AMINOTRANSFERASE"/>
    <property type="match status" value="1"/>
</dbReference>
<keyword evidence="4 9" id="KW-0032">Aminotransferase</keyword>
<comment type="catalytic activity">
    <reaction evidence="7">
        <text>L-aspartate + 2-oxoglutarate = oxaloacetate + L-glutamate</text>
        <dbReference type="Rhea" id="RHEA:21824"/>
        <dbReference type="ChEBI" id="CHEBI:16452"/>
        <dbReference type="ChEBI" id="CHEBI:16810"/>
        <dbReference type="ChEBI" id="CHEBI:29985"/>
        <dbReference type="ChEBI" id="CHEBI:29991"/>
        <dbReference type="EC" id="2.6.1.1"/>
    </reaction>
</comment>
<dbReference type="InterPro" id="IPR004839">
    <property type="entry name" value="Aminotransferase_I/II_large"/>
</dbReference>
<comment type="caution">
    <text evidence="9">The sequence shown here is derived from an EMBL/GenBank/DDBJ whole genome shotgun (WGS) entry which is preliminary data.</text>
</comment>
<comment type="cofactor">
    <cofactor evidence="1">
        <name>pyridoxal 5'-phosphate</name>
        <dbReference type="ChEBI" id="CHEBI:597326"/>
    </cofactor>
</comment>
<comment type="similarity">
    <text evidence="2">Belongs to the class-I pyridoxal-phosphate-dependent aminotransferase family.</text>
</comment>
<evidence type="ECO:0000256" key="7">
    <source>
        <dbReference type="ARBA" id="ARBA00049185"/>
    </source>
</evidence>
<dbReference type="EMBL" id="JAXLPB010000009">
    <property type="protein sequence ID" value="MDY8111028.1"/>
    <property type="molecule type" value="Genomic_DNA"/>
</dbReference>
<dbReference type="PANTHER" id="PTHR46383">
    <property type="entry name" value="ASPARTATE AMINOTRANSFERASE"/>
    <property type="match status" value="1"/>
</dbReference>
<organism evidence="9 10">
    <name type="scientific">Fulvimarina uroteuthidis</name>
    <dbReference type="NCBI Taxonomy" id="3098149"/>
    <lineage>
        <taxon>Bacteria</taxon>
        <taxon>Pseudomonadati</taxon>
        <taxon>Pseudomonadota</taxon>
        <taxon>Alphaproteobacteria</taxon>
        <taxon>Hyphomicrobiales</taxon>
        <taxon>Aurantimonadaceae</taxon>
        <taxon>Fulvimarina</taxon>
    </lineage>
</organism>
<dbReference type="InterPro" id="IPR015422">
    <property type="entry name" value="PyrdxlP-dep_Trfase_small"/>
</dbReference>
<evidence type="ECO:0000256" key="1">
    <source>
        <dbReference type="ARBA" id="ARBA00001933"/>
    </source>
</evidence>
<gene>
    <name evidence="9" type="ORF">U0C82_18010</name>
</gene>
<keyword evidence="6" id="KW-0663">Pyridoxal phosphate</keyword>
<evidence type="ECO:0000256" key="2">
    <source>
        <dbReference type="ARBA" id="ARBA00007441"/>
    </source>
</evidence>
<reference evidence="9 10" key="1">
    <citation type="submission" date="2023-12" db="EMBL/GenBank/DDBJ databases">
        <title>Description of Novel Strain Fulvimarina sp. 2208YS6-2-32 isolated from Uroteuthis (Photololigo) edulis.</title>
        <authorList>
            <person name="Park J.-S."/>
        </authorList>
    </citation>
    <scope>NUCLEOTIDE SEQUENCE [LARGE SCALE GENOMIC DNA]</scope>
    <source>
        <strain evidence="9 10">2208YS6-2-32</strain>
    </source>
</reference>